<name>A0A172ZJ86_9BACL</name>
<keyword evidence="4" id="KW-1185">Reference proteome</keyword>
<evidence type="ECO:0000313" key="4">
    <source>
        <dbReference type="Proteomes" id="UP000078148"/>
    </source>
</evidence>
<feature type="region of interest" description="Disordered" evidence="1">
    <location>
        <begin position="1"/>
        <end position="26"/>
    </location>
</feature>
<dbReference type="InterPro" id="IPR025235">
    <property type="entry name" value="DUF4178"/>
</dbReference>
<evidence type="ECO:0000259" key="2">
    <source>
        <dbReference type="Pfam" id="PF13785"/>
    </source>
</evidence>
<sequence>MGLWKRLTNLVSKPEPPKPEKGPLDLQTGDICEVSLVTYEVVGTARNRARNAVMLTLQDGTNISYLHVELQEKLRYALYQPIDGGLENPNEVPTHIEMDETDYYMDEQYQGSVLASGRTPVLPGVQNGEQHVWQYQSDDRKLLRIEWQGGRFTLYEGEFVLNGDVRVIRAS</sequence>
<dbReference type="OrthoDB" id="2381171at2"/>
<organism evidence="3 4">
    <name type="scientific">Paenibacillus bovis</name>
    <dbReference type="NCBI Taxonomy" id="1616788"/>
    <lineage>
        <taxon>Bacteria</taxon>
        <taxon>Bacillati</taxon>
        <taxon>Bacillota</taxon>
        <taxon>Bacilli</taxon>
        <taxon>Bacillales</taxon>
        <taxon>Paenibacillaceae</taxon>
        <taxon>Paenibacillus</taxon>
    </lineage>
</organism>
<dbReference type="STRING" id="1616788.AR543_15010"/>
<feature type="domain" description="DUF4178" evidence="2">
    <location>
        <begin position="27"/>
        <end position="160"/>
    </location>
</feature>
<reference evidence="4" key="1">
    <citation type="submission" date="2015-10" db="EMBL/GenBank/DDBJ databases">
        <title>Genome of Paenibacillus bovis sp. nov.</title>
        <authorList>
            <person name="Wu Z."/>
            <person name="Gao C."/>
            <person name="Liu Z."/>
            <person name="Zheng H."/>
        </authorList>
    </citation>
    <scope>NUCLEOTIDE SEQUENCE [LARGE SCALE GENOMIC DNA]</scope>
    <source>
        <strain evidence="4">BD3526</strain>
    </source>
</reference>
<dbReference type="Pfam" id="PF13785">
    <property type="entry name" value="DUF4178"/>
    <property type="match status" value="1"/>
</dbReference>
<protein>
    <recommendedName>
        <fullName evidence="2">DUF4178 domain-containing protein</fullName>
    </recommendedName>
</protein>
<dbReference type="EMBL" id="CP013023">
    <property type="protein sequence ID" value="ANF97180.1"/>
    <property type="molecule type" value="Genomic_DNA"/>
</dbReference>
<dbReference type="RefSeq" id="WP_060535298.1">
    <property type="nucleotide sequence ID" value="NZ_CP013023.1"/>
</dbReference>
<accession>A0A172ZJ86</accession>
<evidence type="ECO:0000256" key="1">
    <source>
        <dbReference type="SAM" id="MobiDB-lite"/>
    </source>
</evidence>
<evidence type="ECO:0000313" key="3">
    <source>
        <dbReference type="EMBL" id="ANF97180.1"/>
    </source>
</evidence>
<dbReference type="KEGG" id="pbv:AR543_15010"/>
<gene>
    <name evidence="3" type="ORF">AR543_15010</name>
</gene>
<dbReference type="AlphaFoldDB" id="A0A172ZJ86"/>
<reference evidence="3 4" key="2">
    <citation type="journal article" date="2016" name="Int. J. Syst. Evol. Microbiol.">
        <title>Paenibacillus bovis sp. nov., isolated from raw yak (Bos grunniens) milk.</title>
        <authorList>
            <person name="Gao C."/>
            <person name="Han J."/>
            <person name="Liu Z."/>
            <person name="Xu X."/>
            <person name="Hang F."/>
            <person name="Wu Z."/>
        </authorList>
    </citation>
    <scope>NUCLEOTIDE SEQUENCE [LARGE SCALE GENOMIC DNA]</scope>
    <source>
        <strain evidence="3 4">BD3526</strain>
    </source>
</reference>
<dbReference type="Proteomes" id="UP000078148">
    <property type="component" value="Chromosome"/>
</dbReference>
<proteinExistence type="predicted"/>